<dbReference type="SUPFAM" id="SSF56300">
    <property type="entry name" value="Metallo-dependent phosphatases"/>
    <property type="match status" value="1"/>
</dbReference>
<sequence length="330" mass="36427">MPSATRRQFLAALPLAGAGFAAASAQESTQSPSADSVTFGFITDVHHGTHGKDQVGRLKPFINAAIARKPDFIIQCGDFCCAKGGITTAKDFLAEWNRFPGPKHHVIGNHDCDFQTKEELLEAWQMPNPYYSFDVGGFHFVVLDRNHFIDDEGKTVSYANGNWYPIHRKGGPGHLARVSCIDKEQLAWLAKDLAGTDKPVVIFQHQPSGVGSHEGNWDAVNYVIDSHNAKRGKAQVVAVFAGHDHDEEHSIRHGVHHLTLTSSTFGMPPNGSTTYYDSSKPPFTFITFDPGKRELRIEESLSTYEGQAQMPPEHIWLTPPVLRGRTLPFG</sequence>
<evidence type="ECO:0000256" key="1">
    <source>
        <dbReference type="SAM" id="SignalP"/>
    </source>
</evidence>
<dbReference type="EMBL" id="JAPDDT010000017">
    <property type="protein sequence ID" value="MCW1925755.1"/>
    <property type="molecule type" value="Genomic_DNA"/>
</dbReference>
<feature type="domain" description="Calcineurin-like phosphoesterase" evidence="2">
    <location>
        <begin position="38"/>
        <end position="246"/>
    </location>
</feature>
<gene>
    <name evidence="3" type="ORF">OKA05_24570</name>
</gene>
<proteinExistence type="predicted"/>
<dbReference type="RefSeq" id="WP_264489862.1">
    <property type="nucleotide sequence ID" value="NZ_JAPDDT010000017.1"/>
</dbReference>
<comment type="caution">
    <text evidence="3">The sequence shown here is derived from an EMBL/GenBank/DDBJ whole genome shotgun (WGS) entry which is preliminary data.</text>
</comment>
<dbReference type="InterPro" id="IPR051918">
    <property type="entry name" value="STPP_CPPED1"/>
</dbReference>
<dbReference type="Gene3D" id="3.60.21.10">
    <property type="match status" value="1"/>
</dbReference>
<dbReference type="PROSITE" id="PS51318">
    <property type="entry name" value="TAT"/>
    <property type="match status" value="1"/>
</dbReference>
<feature type="chain" id="PRO_5047057135" evidence="1">
    <location>
        <begin position="26"/>
        <end position="330"/>
    </location>
</feature>
<name>A0ABT3GQG9_9BACT</name>
<dbReference type="InterPro" id="IPR006311">
    <property type="entry name" value="TAT_signal"/>
</dbReference>
<dbReference type="InterPro" id="IPR004843">
    <property type="entry name" value="Calcineurin-like_PHP"/>
</dbReference>
<dbReference type="InterPro" id="IPR029052">
    <property type="entry name" value="Metallo-depent_PP-like"/>
</dbReference>
<protein>
    <submittedName>
        <fullName evidence="3">Metallophosphoesterase</fullName>
    </submittedName>
</protein>
<dbReference type="PANTHER" id="PTHR43143">
    <property type="entry name" value="METALLOPHOSPHOESTERASE, CALCINEURIN SUPERFAMILY"/>
    <property type="match status" value="1"/>
</dbReference>
<keyword evidence="1" id="KW-0732">Signal</keyword>
<dbReference type="PANTHER" id="PTHR43143:SF1">
    <property type="entry name" value="SERINE_THREONINE-PROTEIN PHOSPHATASE CPPED1"/>
    <property type="match status" value="1"/>
</dbReference>
<organism evidence="3 4">
    <name type="scientific">Luteolibacter arcticus</name>
    <dbReference type="NCBI Taxonomy" id="1581411"/>
    <lineage>
        <taxon>Bacteria</taxon>
        <taxon>Pseudomonadati</taxon>
        <taxon>Verrucomicrobiota</taxon>
        <taxon>Verrucomicrobiia</taxon>
        <taxon>Verrucomicrobiales</taxon>
        <taxon>Verrucomicrobiaceae</taxon>
        <taxon>Luteolibacter</taxon>
    </lineage>
</organism>
<keyword evidence="4" id="KW-1185">Reference proteome</keyword>
<feature type="signal peptide" evidence="1">
    <location>
        <begin position="1"/>
        <end position="25"/>
    </location>
</feature>
<evidence type="ECO:0000313" key="3">
    <source>
        <dbReference type="EMBL" id="MCW1925755.1"/>
    </source>
</evidence>
<reference evidence="3 4" key="1">
    <citation type="submission" date="2022-10" db="EMBL/GenBank/DDBJ databases">
        <title>Luteolibacter arcticus strain CCTCC AB 2014275, whole genome shotgun sequencing project.</title>
        <authorList>
            <person name="Zhao G."/>
            <person name="Shen L."/>
        </authorList>
    </citation>
    <scope>NUCLEOTIDE SEQUENCE [LARGE SCALE GENOMIC DNA]</scope>
    <source>
        <strain evidence="3 4">CCTCC AB 2014275</strain>
    </source>
</reference>
<evidence type="ECO:0000259" key="2">
    <source>
        <dbReference type="Pfam" id="PF00149"/>
    </source>
</evidence>
<dbReference type="Pfam" id="PF00149">
    <property type="entry name" value="Metallophos"/>
    <property type="match status" value="1"/>
</dbReference>
<dbReference type="Proteomes" id="UP001320876">
    <property type="component" value="Unassembled WGS sequence"/>
</dbReference>
<evidence type="ECO:0000313" key="4">
    <source>
        <dbReference type="Proteomes" id="UP001320876"/>
    </source>
</evidence>
<accession>A0ABT3GQG9</accession>